<gene>
    <name evidence="1" type="ORF">SAMN05661086_01073</name>
</gene>
<dbReference type="STRING" id="37658.SAMN05661086_01073"/>
<organism evidence="1 2">
    <name type="scientific">Anaeromicropila populeti</name>
    <dbReference type="NCBI Taxonomy" id="37658"/>
    <lineage>
        <taxon>Bacteria</taxon>
        <taxon>Bacillati</taxon>
        <taxon>Bacillota</taxon>
        <taxon>Clostridia</taxon>
        <taxon>Lachnospirales</taxon>
        <taxon>Lachnospiraceae</taxon>
        <taxon>Anaeromicropila</taxon>
    </lineage>
</organism>
<dbReference type="AlphaFoldDB" id="A0A1I6IRH9"/>
<dbReference type="RefSeq" id="WP_092559666.1">
    <property type="nucleotide sequence ID" value="NZ_FOYZ01000003.1"/>
</dbReference>
<accession>A0A1I6IRH9</accession>
<dbReference type="OrthoDB" id="1922077at2"/>
<dbReference type="InterPro" id="IPR009229">
    <property type="entry name" value="AgrD"/>
</dbReference>
<evidence type="ECO:0000313" key="1">
    <source>
        <dbReference type="EMBL" id="SFR69241.1"/>
    </source>
</evidence>
<proteinExistence type="predicted"/>
<dbReference type="EMBL" id="FOYZ01000003">
    <property type="protein sequence ID" value="SFR69241.1"/>
    <property type="molecule type" value="Genomic_DNA"/>
</dbReference>
<protein>
    <submittedName>
        <fullName evidence="1">Cyclic lactone autoinducer peptide</fullName>
    </submittedName>
</protein>
<name>A0A1I6IRH9_9FIRM</name>
<keyword evidence="2" id="KW-1185">Reference proteome</keyword>
<reference evidence="1 2" key="1">
    <citation type="submission" date="2016-10" db="EMBL/GenBank/DDBJ databases">
        <authorList>
            <person name="de Groot N.N."/>
        </authorList>
    </citation>
    <scope>NUCLEOTIDE SEQUENCE [LARGE SCALE GENOMIC DNA]</scope>
    <source>
        <strain evidence="1 2">743A</strain>
    </source>
</reference>
<dbReference type="NCBIfam" id="TIGR04223">
    <property type="entry name" value="quorum_AgrD"/>
    <property type="match status" value="1"/>
</dbReference>
<sequence>MKETKDTVKAAIVSLSEQVVKNNVNCACWWFLHQPKLPKGAEKFKKH</sequence>
<dbReference type="Proteomes" id="UP000199659">
    <property type="component" value="Unassembled WGS sequence"/>
</dbReference>
<evidence type="ECO:0000313" key="2">
    <source>
        <dbReference type="Proteomes" id="UP000199659"/>
    </source>
</evidence>